<comment type="caution">
    <text evidence="1">The sequence shown here is derived from an EMBL/GenBank/DDBJ whole genome shotgun (WGS) entry which is preliminary data.</text>
</comment>
<dbReference type="AlphaFoldDB" id="A0A8S2X3V5"/>
<gene>
    <name evidence="1" type="ORF">TMI583_LOCUS46987</name>
</gene>
<feature type="non-terminal residue" evidence="1">
    <location>
        <position position="71"/>
    </location>
</feature>
<accession>A0A8S2X3V5</accession>
<protein>
    <submittedName>
        <fullName evidence="1">Uncharacterized protein</fullName>
    </submittedName>
</protein>
<sequence>MSWTGVVKKPEDDDVIMNEKNLILNRLSKYNLLIDNSMEICPKHRNTYGVGWNDQTTCHHPRHDPKKFAEK</sequence>
<name>A0A8S2X3V5_9BILA</name>
<organism evidence="1 2">
    <name type="scientific">Didymodactylos carnosus</name>
    <dbReference type="NCBI Taxonomy" id="1234261"/>
    <lineage>
        <taxon>Eukaryota</taxon>
        <taxon>Metazoa</taxon>
        <taxon>Spiralia</taxon>
        <taxon>Gnathifera</taxon>
        <taxon>Rotifera</taxon>
        <taxon>Eurotatoria</taxon>
        <taxon>Bdelloidea</taxon>
        <taxon>Philodinida</taxon>
        <taxon>Philodinidae</taxon>
        <taxon>Didymodactylos</taxon>
    </lineage>
</organism>
<evidence type="ECO:0000313" key="1">
    <source>
        <dbReference type="EMBL" id="CAF4477288.1"/>
    </source>
</evidence>
<evidence type="ECO:0000313" key="2">
    <source>
        <dbReference type="Proteomes" id="UP000682733"/>
    </source>
</evidence>
<dbReference type="Proteomes" id="UP000682733">
    <property type="component" value="Unassembled WGS sequence"/>
</dbReference>
<reference evidence="1" key="1">
    <citation type="submission" date="2021-02" db="EMBL/GenBank/DDBJ databases">
        <authorList>
            <person name="Nowell W R."/>
        </authorList>
    </citation>
    <scope>NUCLEOTIDE SEQUENCE</scope>
</reference>
<dbReference type="EMBL" id="CAJOBA010089319">
    <property type="protein sequence ID" value="CAF4477288.1"/>
    <property type="molecule type" value="Genomic_DNA"/>
</dbReference>
<proteinExistence type="predicted"/>